<protein>
    <recommendedName>
        <fullName evidence="2 8">Phosphoribulokinase</fullName>
        <ecNumber evidence="2 8">2.7.1.19</ecNumber>
    </recommendedName>
</protein>
<dbReference type="InterPro" id="IPR006083">
    <property type="entry name" value="PRK/URK"/>
</dbReference>
<dbReference type="Gene3D" id="3.40.50.300">
    <property type="entry name" value="P-loop containing nucleotide triphosphate hydrolases"/>
    <property type="match status" value="1"/>
</dbReference>
<dbReference type="InterPro" id="IPR027417">
    <property type="entry name" value="P-loop_NTPase"/>
</dbReference>
<evidence type="ECO:0000313" key="10">
    <source>
        <dbReference type="EMBL" id="MEV0708518.1"/>
    </source>
</evidence>
<dbReference type="SUPFAM" id="SSF52540">
    <property type="entry name" value="P-loop containing nucleoside triphosphate hydrolases"/>
    <property type="match status" value="1"/>
</dbReference>
<feature type="domain" description="Phosphoribulokinase/uridine kinase" evidence="9">
    <location>
        <begin position="7"/>
        <end position="215"/>
    </location>
</feature>
<proteinExistence type="inferred from homology"/>
<keyword evidence="11" id="KW-1185">Reference proteome</keyword>
<evidence type="ECO:0000256" key="7">
    <source>
        <dbReference type="ARBA" id="ARBA00047663"/>
    </source>
</evidence>
<evidence type="ECO:0000256" key="2">
    <source>
        <dbReference type="ARBA" id="ARBA00012042"/>
    </source>
</evidence>
<keyword evidence="6" id="KW-0067">ATP-binding</keyword>
<evidence type="ECO:0000256" key="8">
    <source>
        <dbReference type="RuleBase" id="RU004082"/>
    </source>
</evidence>
<dbReference type="PRINTS" id="PR00478">
    <property type="entry name" value="PHRIBLKINASE"/>
</dbReference>
<keyword evidence="4" id="KW-0547">Nucleotide-binding</keyword>
<comment type="similarity">
    <text evidence="1 8">Belongs to the phosphoribulokinase family.</text>
</comment>
<organism evidence="10 11">
    <name type="scientific">Nocardia aurea</name>
    <dbReference type="NCBI Taxonomy" id="2144174"/>
    <lineage>
        <taxon>Bacteria</taxon>
        <taxon>Bacillati</taxon>
        <taxon>Actinomycetota</taxon>
        <taxon>Actinomycetes</taxon>
        <taxon>Mycobacteriales</taxon>
        <taxon>Nocardiaceae</taxon>
        <taxon>Nocardia</taxon>
    </lineage>
</organism>
<evidence type="ECO:0000256" key="3">
    <source>
        <dbReference type="ARBA" id="ARBA00022679"/>
    </source>
</evidence>
<evidence type="ECO:0000256" key="1">
    <source>
        <dbReference type="ARBA" id="ARBA00009719"/>
    </source>
</evidence>
<evidence type="ECO:0000256" key="4">
    <source>
        <dbReference type="ARBA" id="ARBA00022741"/>
    </source>
</evidence>
<keyword evidence="5" id="KW-0418">Kinase</keyword>
<dbReference type="InterPro" id="IPR006082">
    <property type="entry name" value="PRK"/>
</dbReference>
<dbReference type="EMBL" id="JBFAKC010000005">
    <property type="protein sequence ID" value="MEV0708518.1"/>
    <property type="molecule type" value="Genomic_DNA"/>
</dbReference>
<accession>A0ABV3FSX1</accession>
<dbReference type="NCBIfam" id="NF011997">
    <property type="entry name" value="PRK15453.1"/>
    <property type="match status" value="1"/>
</dbReference>
<evidence type="ECO:0000256" key="6">
    <source>
        <dbReference type="ARBA" id="ARBA00022840"/>
    </source>
</evidence>
<gene>
    <name evidence="10" type="ORF">AB0I48_13220</name>
</gene>
<dbReference type="GO" id="GO:0008974">
    <property type="term" value="F:phosphoribulokinase activity"/>
    <property type="evidence" value="ECO:0007669"/>
    <property type="project" value="UniProtKB-EC"/>
</dbReference>
<comment type="catalytic activity">
    <reaction evidence="7 8">
        <text>D-ribulose 5-phosphate + ATP = D-ribulose 1,5-bisphosphate + ADP + H(+)</text>
        <dbReference type="Rhea" id="RHEA:19365"/>
        <dbReference type="ChEBI" id="CHEBI:15378"/>
        <dbReference type="ChEBI" id="CHEBI:30616"/>
        <dbReference type="ChEBI" id="CHEBI:57870"/>
        <dbReference type="ChEBI" id="CHEBI:58121"/>
        <dbReference type="ChEBI" id="CHEBI:456216"/>
        <dbReference type="EC" id="2.7.1.19"/>
    </reaction>
</comment>
<reference evidence="10 11" key="1">
    <citation type="submission" date="2024-06" db="EMBL/GenBank/DDBJ databases">
        <title>The Natural Products Discovery Center: Release of the First 8490 Sequenced Strains for Exploring Actinobacteria Biosynthetic Diversity.</title>
        <authorList>
            <person name="Kalkreuter E."/>
            <person name="Kautsar S.A."/>
            <person name="Yang D."/>
            <person name="Bader C.D."/>
            <person name="Teijaro C.N."/>
            <person name="Fluegel L."/>
            <person name="Davis C.M."/>
            <person name="Simpson J.R."/>
            <person name="Lauterbach L."/>
            <person name="Steele A.D."/>
            <person name="Gui C."/>
            <person name="Meng S."/>
            <person name="Li G."/>
            <person name="Viehrig K."/>
            <person name="Ye F."/>
            <person name="Su P."/>
            <person name="Kiefer A.F."/>
            <person name="Nichols A."/>
            <person name="Cepeda A.J."/>
            <person name="Yan W."/>
            <person name="Fan B."/>
            <person name="Jiang Y."/>
            <person name="Adhikari A."/>
            <person name="Zheng C.-J."/>
            <person name="Schuster L."/>
            <person name="Cowan T.M."/>
            <person name="Smanski M.J."/>
            <person name="Chevrette M.G."/>
            <person name="De Carvalho L.P.S."/>
            <person name="Shen B."/>
        </authorList>
    </citation>
    <scope>NUCLEOTIDE SEQUENCE [LARGE SCALE GENOMIC DNA]</scope>
    <source>
        <strain evidence="10 11">NPDC050403</strain>
    </source>
</reference>
<dbReference type="Pfam" id="PF00485">
    <property type="entry name" value="PRK"/>
    <property type="match status" value="1"/>
</dbReference>
<comment type="caution">
    <text evidence="10">The sequence shown here is derived from an EMBL/GenBank/DDBJ whole genome shotgun (WGS) entry which is preliminary data.</text>
</comment>
<evidence type="ECO:0000259" key="9">
    <source>
        <dbReference type="Pfam" id="PF00485"/>
    </source>
</evidence>
<dbReference type="RefSeq" id="WP_109530170.1">
    <property type="nucleotide sequence ID" value="NZ_JBEXKW010000159.1"/>
</dbReference>
<keyword evidence="3 10" id="KW-0808">Transferase</keyword>
<evidence type="ECO:0000256" key="5">
    <source>
        <dbReference type="ARBA" id="ARBA00022777"/>
    </source>
</evidence>
<name>A0ABV3FSX1_9NOCA</name>
<evidence type="ECO:0000313" key="11">
    <source>
        <dbReference type="Proteomes" id="UP001551695"/>
    </source>
</evidence>
<dbReference type="EC" id="2.7.1.19" evidence="2 8"/>
<sequence length="292" mass="33025">MSVKHPVVAITGSSGAGTTSVTRTFQEIFRREEINAAIVEGDSFHRYDRNEMKVAMAEAEQRDNRTFSHFGEEANLLKELENLFRDYGETGVGSVRKYLHDESEAKPYGLPAGTFTPWEDLAPGSDLLFYEGLHGAAVTETVDVARHADLLVGVVPIVNLEWTQKVIRDKTERGYSSEAVIDTILRRMPDYVKYICPQFSHTYVNFQRVPTVDTSNPFIARSIPTADESFVVIRFADPKVIDFPYLLSMLHDSFMSRPNCIVVPGGKMDLAMQLIFTPLILRLMDKRPQRSR</sequence>
<dbReference type="Proteomes" id="UP001551695">
    <property type="component" value="Unassembled WGS sequence"/>
</dbReference>
<dbReference type="PROSITE" id="PS00567">
    <property type="entry name" value="PHOSPHORIBULOKINASE"/>
    <property type="match status" value="1"/>
</dbReference>